<dbReference type="InterPro" id="IPR036237">
    <property type="entry name" value="Xyl_isomerase-like_sf"/>
</dbReference>
<feature type="signal peptide" evidence="2">
    <location>
        <begin position="1"/>
        <end position="22"/>
    </location>
</feature>
<dbReference type="Gene3D" id="3.20.20.150">
    <property type="entry name" value="Divalent-metal-dependent TIM barrel enzymes"/>
    <property type="match status" value="1"/>
</dbReference>
<evidence type="ECO:0000313" key="5">
    <source>
        <dbReference type="Proteomes" id="UP000609651"/>
    </source>
</evidence>
<comment type="caution">
    <text evidence="4">The sequence shown here is derived from an EMBL/GenBank/DDBJ whole genome shotgun (WGS) entry which is preliminary data.</text>
</comment>
<dbReference type="PANTHER" id="PTHR43489:SF7">
    <property type="entry name" value="3-DEHYDRO-D-GULOSIDE 4-EPIMERASE-RELATED"/>
    <property type="match status" value="1"/>
</dbReference>
<dbReference type="RefSeq" id="WP_171187518.1">
    <property type="nucleotide sequence ID" value="NZ_WTPX01000079.1"/>
</dbReference>
<feature type="domain" description="Xylose isomerase-like TIM barrel" evidence="3">
    <location>
        <begin position="57"/>
        <end position="285"/>
    </location>
</feature>
<evidence type="ECO:0000256" key="1">
    <source>
        <dbReference type="ARBA" id="ARBA00023235"/>
    </source>
</evidence>
<gene>
    <name evidence="4" type="ORF">LzC2_25480</name>
</gene>
<dbReference type="EMBL" id="WTPX01000079">
    <property type="protein sequence ID" value="NNJ26461.1"/>
    <property type="molecule type" value="Genomic_DNA"/>
</dbReference>
<evidence type="ECO:0000256" key="2">
    <source>
        <dbReference type="SAM" id="SignalP"/>
    </source>
</evidence>
<keyword evidence="1" id="KW-0413">Isomerase</keyword>
<dbReference type="InterPro" id="IPR050417">
    <property type="entry name" value="Sugar_Epim/Isomerase"/>
</dbReference>
<evidence type="ECO:0000259" key="3">
    <source>
        <dbReference type="Pfam" id="PF01261"/>
    </source>
</evidence>
<keyword evidence="2" id="KW-0732">Signal</keyword>
<protein>
    <recommendedName>
        <fullName evidence="3">Xylose isomerase-like TIM barrel domain-containing protein</fullName>
    </recommendedName>
</protein>
<dbReference type="Proteomes" id="UP000609651">
    <property type="component" value="Unassembled WGS sequence"/>
</dbReference>
<feature type="chain" id="PRO_5045814531" description="Xylose isomerase-like TIM barrel domain-containing protein" evidence="2">
    <location>
        <begin position="23"/>
        <end position="303"/>
    </location>
</feature>
<name>A0ABX1VI35_9PLAN</name>
<dbReference type="PANTHER" id="PTHR43489">
    <property type="entry name" value="ISOMERASE"/>
    <property type="match status" value="1"/>
</dbReference>
<reference evidence="4 5" key="1">
    <citation type="journal article" date="2020" name="Syst. Appl. Microbiol.">
        <title>Alienimonas chondri sp. nov., a novel planctomycete isolated from the biofilm of the red alga Chondrus crispus.</title>
        <authorList>
            <person name="Vitorino I."/>
            <person name="Albuquerque L."/>
            <person name="Wiegand S."/>
            <person name="Kallscheuer N."/>
            <person name="da Costa M.S."/>
            <person name="Lobo-da-Cunha A."/>
            <person name="Jogler C."/>
            <person name="Lage O.M."/>
        </authorList>
    </citation>
    <scope>NUCLEOTIDE SEQUENCE [LARGE SCALE GENOMIC DNA]</scope>
    <source>
        <strain evidence="4 5">LzC2</strain>
    </source>
</reference>
<sequence length="303" mass="32640">MQRRTFLAGSAVALTAATTLKAEPPEAVTSFPETAPRFKKAVKLSMVGGNGTLTEKFQTAKAAGFDGIEVDGGTRDVPALLTARDEVGLPIHGVVYGKSWNDRFSAADATIRARAVAGLEQALQDCEQLGGTSVLVIPGVVDDATAYADAYARAELEIAKALPVAEKTGVDILFENVWNNFLLSPLEFARFIDSFESPSVGAYFDIGNVVRLGWPEQWITALGDRIRKLDVKEYSRKLQQEEGLWKGFGVEIGEGSVDWAKVRAALAAIGYRGWATAEVRGGDLERLSDVAERMDSVLGLEEA</sequence>
<dbReference type="Pfam" id="PF01261">
    <property type="entry name" value="AP_endonuc_2"/>
    <property type="match status" value="1"/>
</dbReference>
<dbReference type="InterPro" id="IPR013022">
    <property type="entry name" value="Xyl_isomerase-like_TIM-brl"/>
</dbReference>
<organism evidence="4 5">
    <name type="scientific">Alienimonas chondri</name>
    <dbReference type="NCBI Taxonomy" id="2681879"/>
    <lineage>
        <taxon>Bacteria</taxon>
        <taxon>Pseudomonadati</taxon>
        <taxon>Planctomycetota</taxon>
        <taxon>Planctomycetia</taxon>
        <taxon>Planctomycetales</taxon>
        <taxon>Planctomycetaceae</taxon>
        <taxon>Alienimonas</taxon>
    </lineage>
</organism>
<proteinExistence type="predicted"/>
<keyword evidence="5" id="KW-1185">Reference proteome</keyword>
<evidence type="ECO:0000313" key="4">
    <source>
        <dbReference type="EMBL" id="NNJ26461.1"/>
    </source>
</evidence>
<accession>A0ABX1VI35</accession>
<dbReference type="SUPFAM" id="SSF51658">
    <property type="entry name" value="Xylose isomerase-like"/>
    <property type="match status" value="1"/>
</dbReference>